<dbReference type="InterPro" id="IPR008538">
    <property type="entry name" value="Uma2"/>
</dbReference>
<dbReference type="RefSeq" id="WP_375064564.1">
    <property type="nucleotide sequence ID" value="NZ_JBHGBT010000019.1"/>
</dbReference>
<dbReference type="Proteomes" id="UP001577267">
    <property type="component" value="Unassembled WGS sequence"/>
</dbReference>
<feature type="domain" description="Putative restriction endonuclease" evidence="1">
    <location>
        <begin position="26"/>
        <end position="184"/>
    </location>
</feature>
<protein>
    <submittedName>
        <fullName evidence="2">Uma2 family endonuclease</fullName>
    </submittedName>
</protein>
<evidence type="ECO:0000259" key="1">
    <source>
        <dbReference type="Pfam" id="PF05685"/>
    </source>
</evidence>
<dbReference type="CDD" id="cd06260">
    <property type="entry name" value="DUF820-like"/>
    <property type="match status" value="1"/>
</dbReference>
<dbReference type="Gene3D" id="3.90.1570.10">
    <property type="entry name" value="tt1808, chain A"/>
    <property type="match status" value="1"/>
</dbReference>
<reference evidence="2 3" key="1">
    <citation type="submission" date="2024-09" db="EMBL/GenBank/DDBJ databases">
        <title>Draft genome sequence of multifaceted antimicrobials producing Streptomyces sp. strain FH1.</title>
        <authorList>
            <person name="Hassan F."/>
            <person name="Ali H."/>
            <person name="Hassan N."/>
            <person name="Nawaz A."/>
        </authorList>
    </citation>
    <scope>NUCLEOTIDE SEQUENCE [LARGE SCALE GENOMIC DNA]</scope>
    <source>
        <strain evidence="2 3">FH1</strain>
    </source>
</reference>
<comment type="caution">
    <text evidence="2">The sequence shown here is derived from an EMBL/GenBank/DDBJ whole genome shotgun (WGS) entry which is preliminary data.</text>
</comment>
<proteinExistence type="predicted"/>
<keyword evidence="2" id="KW-0378">Hydrolase</keyword>
<dbReference type="PANTHER" id="PTHR35400:SF3">
    <property type="entry name" value="SLL1072 PROTEIN"/>
    <property type="match status" value="1"/>
</dbReference>
<keyword evidence="2" id="KW-0540">Nuclease</keyword>
<name>A0ABV4ZR04_9ACTN</name>
<dbReference type="PANTHER" id="PTHR35400">
    <property type="entry name" value="SLR1083 PROTEIN"/>
    <property type="match status" value="1"/>
</dbReference>
<organism evidence="2 3">
    <name type="scientific">Streptomyces carpaticus</name>
    <dbReference type="NCBI Taxonomy" id="285558"/>
    <lineage>
        <taxon>Bacteria</taxon>
        <taxon>Bacillati</taxon>
        <taxon>Actinomycetota</taxon>
        <taxon>Actinomycetes</taxon>
        <taxon>Kitasatosporales</taxon>
        <taxon>Streptomycetaceae</taxon>
        <taxon>Streptomyces</taxon>
    </lineage>
</organism>
<keyword evidence="2" id="KW-0255">Endonuclease</keyword>
<dbReference type="GO" id="GO:0004519">
    <property type="term" value="F:endonuclease activity"/>
    <property type="evidence" value="ECO:0007669"/>
    <property type="project" value="UniProtKB-KW"/>
</dbReference>
<dbReference type="Pfam" id="PF05685">
    <property type="entry name" value="Uma2"/>
    <property type="match status" value="1"/>
</dbReference>
<sequence length="198" mass="22214">MTVMSEESIVTMSPIANPHELLRFLEELPELDELKIELIDGKIVLQASATPFHNRIVRNLGSQFDRENWEALPEQALASPDSSFEPKPDLAVTTLDAIADNPNPLPCDSVDLVVEVVSSDREVDQVKKLSWYGGSGIPLYLIVDPHEGSCQLHSQPYGAGYRTRTTTEFGRPIELPKPFDFALDTTKFKLYPPRRPLR</sequence>
<gene>
    <name evidence="2" type="ORF">ACE11A_19685</name>
</gene>
<dbReference type="InterPro" id="IPR011335">
    <property type="entry name" value="Restrct_endonuc-II-like"/>
</dbReference>
<evidence type="ECO:0000313" key="3">
    <source>
        <dbReference type="Proteomes" id="UP001577267"/>
    </source>
</evidence>
<evidence type="ECO:0000313" key="2">
    <source>
        <dbReference type="EMBL" id="MFB4196563.1"/>
    </source>
</evidence>
<dbReference type="EMBL" id="JBHGBT010000019">
    <property type="protein sequence ID" value="MFB4196563.1"/>
    <property type="molecule type" value="Genomic_DNA"/>
</dbReference>
<accession>A0ABV4ZR04</accession>
<dbReference type="InterPro" id="IPR012296">
    <property type="entry name" value="Nuclease_put_TT1808"/>
</dbReference>
<keyword evidence="3" id="KW-1185">Reference proteome</keyword>
<dbReference type="SUPFAM" id="SSF52980">
    <property type="entry name" value="Restriction endonuclease-like"/>
    <property type="match status" value="1"/>
</dbReference>